<dbReference type="Gene3D" id="3.40.50.300">
    <property type="entry name" value="P-loop containing nucleotide triphosphate hydrolases"/>
    <property type="match status" value="1"/>
</dbReference>
<dbReference type="GO" id="GO:0003924">
    <property type="term" value="F:GTPase activity"/>
    <property type="evidence" value="ECO:0007669"/>
    <property type="project" value="InterPro"/>
</dbReference>
<dbReference type="InterPro" id="IPR001806">
    <property type="entry name" value="Small_GTPase"/>
</dbReference>
<evidence type="ECO:0000256" key="3">
    <source>
        <dbReference type="SAM" id="MobiDB-lite"/>
    </source>
</evidence>
<keyword evidence="2" id="KW-0342">GTP-binding</keyword>
<dbReference type="PANTHER" id="PTHR47977">
    <property type="entry name" value="RAS-RELATED PROTEIN RAB"/>
    <property type="match status" value="1"/>
</dbReference>
<keyword evidence="1" id="KW-0547">Nucleotide-binding</keyword>
<dbReference type="GO" id="GO:0005525">
    <property type="term" value="F:GTP binding"/>
    <property type="evidence" value="ECO:0007669"/>
    <property type="project" value="UniProtKB-KW"/>
</dbReference>
<dbReference type="PROSITE" id="PS51419">
    <property type="entry name" value="RAB"/>
    <property type="match status" value="1"/>
</dbReference>
<dbReference type="PRINTS" id="PR00449">
    <property type="entry name" value="RASTRNSFRMNG"/>
</dbReference>
<feature type="region of interest" description="Disordered" evidence="3">
    <location>
        <begin position="105"/>
        <end position="167"/>
    </location>
</feature>
<dbReference type="Proteomes" id="UP001148018">
    <property type="component" value="Unassembled WGS sequence"/>
</dbReference>
<name>A0A9Q0E6K7_9TELE</name>
<proteinExistence type="predicted"/>
<dbReference type="SUPFAM" id="SSF52540">
    <property type="entry name" value="P-loop containing nucleoside triphosphate hydrolases"/>
    <property type="match status" value="1"/>
</dbReference>
<feature type="compositionally biased region" description="Basic and acidic residues" evidence="3">
    <location>
        <begin position="14"/>
        <end position="31"/>
    </location>
</feature>
<feature type="compositionally biased region" description="Polar residues" evidence="3">
    <location>
        <begin position="120"/>
        <end position="143"/>
    </location>
</feature>
<organism evidence="4 5">
    <name type="scientific">Muraenolepis orangiensis</name>
    <name type="common">Patagonian moray cod</name>
    <dbReference type="NCBI Taxonomy" id="630683"/>
    <lineage>
        <taxon>Eukaryota</taxon>
        <taxon>Metazoa</taxon>
        <taxon>Chordata</taxon>
        <taxon>Craniata</taxon>
        <taxon>Vertebrata</taxon>
        <taxon>Euteleostomi</taxon>
        <taxon>Actinopterygii</taxon>
        <taxon>Neopterygii</taxon>
        <taxon>Teleostei</taxon>
        <taxon>Neoteleostei</taxon>
        <taxon>Acanthomorphata</taxon>
        <taxon>Zeiogadaria</taxon>
        <taxon>Gadariae</taxon>
        <taxon>Gadiformes</taxon>
        <taxon>Muraenolepidoidei</taxon>
        <taxon>Muraenolepididae</taxon>
        <taxon>Muraenolepis</taxon>
    </lineage>
</organism>
<reference evidence="4" key="1">
    <citation type="submission" date="2022-07" db="EMBL/GenBank/DDBJ databases">
        <title>Chromosome-level genome of Muraenolepis orangiensis.</title>
        <authorList>
            <person name="Kim J."/>
        </authorList>
    </citation>
    <scope>NUCLEOTIDE SEQUENCE</scope>
    <source>
        <strain evidence="4">KU_S4_2022</strain>
        <tissue evidence="4">Muscle</tissue>
    </source>
</reference>
<sequence>MGSSRWSASLGSKKVLEDPKENNLKDNKEGAGKIVTDDNEPSSLGGDAHRSMTENLSATQNIEKRKPGSTYVPFRMTPIQENIQEKQDVDSEVLEDGKIFRDELKIKDKDTEQNEERSPETQQYSSVVTLIRNSESEENQATCGETGGADMSLSGRPSELSKNEHFEDTSKKFDVRANGFNVVMVGSSSVGKTSFMKRLQSGLFSSDFSASIGIDMCMHAVPVDGREVMLQLWDTAGQERYVCIHPDLT</sequence>
<comment type="caution">
    <text evidence="4">The sequence shown here is derived from an EMBL/GenBank/DDBJ whole genome shotgun (WGS) entry which is preliminary data.</text>
</comment>
<protein>
    <submittedName>
        <fullName evidence="4">Uncharacterized protein</fullName>
    </submittedName>
</protein>
<dbReference type="InterPro" id="IPR027417">
    <property type="entry name" value="P-loop_NTPase"/>
</dbReference>
<feature type="compositionally biased region" description="Polar residues" evidence="3">
    <location>
        <begin position="1"/>
        <end position="10"/>
    </location>
</feature>
<evidence type="ECO:0000313" key="5">
    <source>
        <dbReference type="Proteomes" id="UP001148018"/>
    </source>
</evidence>
<dbReference type="AlphaFoldDB" id="A0A9Q0E6K7"/>
<keyword evidence="5" id="KW-1185">Reference proteome</keyword>
<feature type="compositionally biased region" description="Basic and acidic residues" evidence="3">
    <location>
        <begin position="105"/>
        <end position="119"/>
    </location>
</feature>
<evidence type="ECO:0000313" key="4">
    <source>
        <dbReference type="EMBL" id="KAJ3601864.1"/>
    </source>
</evidence>
<evidence type="ECO:0000256" key="1">
    <source>
        <dbReference type="ARBA" id="ARBA00022741"/>
    </source>
</evidence>
<dbReference type="EMBL" id="JANIIK010000046">
    <property type="protein sequence ID" value="KAJ3601864.1"/>
    <property type="molecule type" value="Genomic_DNA"/>
</dbReference>
<evidence type="ECO:0000256" key="2">
    <source>
        <dbReference type="ARBA" id="ARBA00023134"/>
    </source>
</evidence>
<accession>A0A9Q0E6K7</accession>
<feature type="region of interest" description="Disordered" evidence="3">
    <location>
        <begin position="1"/>
        <end position="72"/>
    </location>
</feature>
<dbReference type="InterPro" id="IPR050227">
    <property type="entry name" value="Rab"/>
</dbReference>
<dbReference type="SMART" id="SM00175">
    <property type="entry name" value="RAB"/>
    <property type="match status" value="1"/>
</dbReference>
<gene>
    <name evidence="4" type="ORF">NHX12_029626</name>
</gene>
<dbReference type="Pfam" id="PF00071">
    <property type="entry name" value="Ras"/>
    <property type="match status" value="1"/>
</dbReference>